<evidence type="ECO:0000313" key="3">
    <source>
        <dbReference type="Proteomes" id="UP000183788"/>
    </source>
</evidence>
<proteinExistence type="predicted"/>
<evidence type="ECO:0000313" key="1">
    <source>
        <dbReference type="EMBL" id="SFW76412.1"/>
    </source>
</evidence>
<keyword evidence="4" id="KW-1185">Reference proteome</keyword>
<dbReference type="STRING" id="1004.SAMN05661012_04349"/>
<gene>
    <name evidence="1" type="ORF">SAMN05661012_04349</name>
    <name evidence="2" type="ORF">SR876_02630</name>
</gene>
<evidence type="ECO:0000313" key="4">
    <source>
        <dbReference type="Proteomes" id="UP001326715"/>
    </source>
</evidence>
<dbReference type="EMBL" id="CP140154">
    <property type="protein sequence ID" value="WQG90378.1"/>
    <property type="molecule type" value="Genomic_DNA"/>
</dbReference>
<reference evidence="1 3" key="1">
    <citation type="submission" date="2016-11" db="EMBL/GenBank/DDBJ databases">
        <authorList>
            <person name="Jaros S."/>
            <person name="Januszkiewicz K."/>
            <person name="Wedrychowicz H."/>
        </authorList>
    </citation>
    <scope>NUCLEOTIDE SEQUENCE [LARGE SCALE GENOMIC DNA]</scope>
    <source>
        <strain evidence="1 3">DSM 784</strain>
    </source>
</reference>
<dbReference type="OrthoDB" id="280897at2"/>
<dbReference type="EMBL" id="FPIZ01000015">
    <property type="protein sequence ID" value="SFW76412.1"/>
    <property type="molecule type" value="Genomic_DNA"/>
</dbReference>
<organism evidence="1 3">
    <name type="scientific">Chitinophaga sancti</name>
    <dbReference type="NCBI Taxonomy" id="1004"/>
    <lineage>
        <taxon>Bacteria</taxon>
        <taxon>Pseudomonadati</taxon>
        <taxon>Bacteroidota</taxon>
        <taxon>Chitinophagia</taxon>
        <taxon>Chitinophagales</taxon>
        <taxon>Chitinophagaceae</taxon>
        <taxon>Chitinophaga</taxon>
    </lineage>
</organism>
<dbReference type="Proteomes" id="UP000183788">
    <property type="component" value="Unassembled WGS sequence"/>
</dbReference>
<sequence>MKRPLYNHAILIICLIFMGCGSPTSVTQQASSFDSSIVFSPFPPVELDSNATPAQLVSFAWNEFLALNWKSSYSKNNKRDYPDTSWSYASDKLPFPDLVVWETYAHRSELRPYSDKMLPFDNPPHYSFGDQLYPQNAQTSFKLFHNLDENNEIGSCDVFAHVNKYQQQYQVLYQAKVNRQEYQYIYDNYPTKARLLAATTHTTRLIQDSVAAYYGTGAPCDCPPGKNILCLPCGGSQGAGPGSIEIKTAWRRLTTEDDPSRFFTRTVITYSLRGDSIIYVNDTYGLIGLHIIHKTRNYPAFVFATFEQVDVEDANMGLVTLNSKGNDSGPLQTYKRLHPITDIANESTKYVHDQLKKRNPKSIWQYYRLTGVQGKPTKDSSSFNYFLANYVIESDSTLANFHGGGIGTPFNDSTNLLYQGKRITMGGCQGCHGVAQLHASGDFSFLLDTVGKPVYRPDIGLTSSKLQLYIKAFRAFSPAHKGSTK</sequence>
<dbReference type="AlphaFoldDB" id="A0A1K1RX49"/>
<name>A0A1K1RX49_9BACT</name>
<accession>A0A1K1RX49</accession>
<dbReference type="Proteomes" id="UP001326715">
    <property type="component" value="Chromosome"/>
</dbReference>
<protein>
    <submittedName>
        <fullName evidence="1">Uncharacterized protein</fullName>
    </submittedName>
</protein>
<dbReference type="RefSeq" id="WP_143150812.1">
    <property type="nucleotide sequence ID" value="NZ_CP139972.1"/>
</dbReference>
<dbReference type="PROSITE" id="PS51257">
    <property type="entry name" value="PROKAR_LIPOPROTEIN"/>
    <property type="match status" value="1"/>
</dbReference>
<evidence type="ECO:0000313" key="2">
    <source>
        <dbReference type="EMBL" id="WQG90378.1"/>
    </source>
</evidence>
<reference evidence="2 4" key="2">
    <citation type="submission" date="2023-11" db="EMBL/GenBank/DDBJ databases">
        <title>MicrobeMod: A computational toolkit for identifying prokaryotic methylation and restriction-modification with nanopore sequencing.</title>
        <authorList>
            <person name="Crits-Christoph A."/>
            <person name="Kang S.C."/>
            <person name="Lee H."/>
            <person name="Ostrov N."/>
        </authorList>
    </citation>
    <scope>NUCLEOTIDE SEQUENCE [LARGE SCALE GENOMIC DNA]</scope>
    <source>
        <strain evidence="2 4">ATCC 23090</strain>
    </source>
</reference>